<evidence type="ECO:0000256" key="1">
    <source>
        <dbReference type="ARBA" id="ARBA00004141"/>
    </source>
</evidence>
<keyword evidence="4 5" id="KW-0472">Membrane</keyword>
<feature type="domain" description="STAS" evidence="6">
    <location>
        <begin position="444"/>
        <end position="556"/>
    </location>
</feature>
<dbReference type="Pfam" id="PF00916">
    <property type="entry name" value="Sulfate_transp"/>
    <property type="match status" value="1"/>
</dbReference>
<dbReference type="EMBL" id="JBCLPP010000012">
    <property type="protein sequence ID" value="MEY8245087.1"/>
    <property type="molecule type" value="Genomic_DNA"/>
</dbReference>
<evidence type="ECO:0000256" key="2">
    <source>
        <dbReference type="ARBA" id="ARBA00022692"/>
    </source>
</evidence>
<name>A0ABV4CUM8_9BACT</name>
<protein>
    <submittedName>
        <fullName evidence="7">Sulfate permease</fullName>
    </submittedName>
</protein>
<sequence>MKLSGTIDFQPKLLSALRHYSLNRFKDDLIAGIVVGIVALPLAIAFGIASGVSPTIGLITAIIGGFLVSAFGGNSVQIGGPTGAFIVIVYSIIQNFGLQGLAIATLMAGLILILLGLFHLGTVIKFIPYPIVVGFTSGIALTIFSTQINDFLGLGLKDVPSEFLSKWGVFISNFDKISWPTLAVGAISLLIIILTPKISKKLPGSLIAIIIVTAAVYLLKGTFPEFAVETIGDRFGSLPTDIPQPRGFELSMGTINQLLPSAFTIAVLCAIESLLSATVADGVTGSRTNSNTELIGQGIANIVVPFFGGIPVTGAIARTMTNITNGGRTPVAGIIHTVVLLLIFLFLMPLINLVPMSCLAAVLIIVSYNMSGWRTVVGIFKAPKSDVSVLVVTFLLTVIFDLTIAIEIGLLLAIILFLRRVTENTQIKVYSEQLDVAEGTDATHHEVLDVEKGVSVYEIDGPFFFGVATKFDEMMRSTLGDKPVVRILRMRKVPFIDATAVHNLEILIKSSQNEGIHIVLSGVNPQVRQVLLKSGIDSLVGEDHICDHITKAVKMANRIAGSYNALHHHSAH</sequence>
<dbReference type="CDD" id="cd07042">
    <property type="entry name" value="STAS_SulP_like_sulfate_transporter"/>
    <property type="match status" value="1"/>
</dbReference>
<dbReference type="PROSITE" id="PS50801">
    <property type="entry name" value="STAS"/>
    <property type="match status" value="1"/>
</dbReference>
<organism evidence="7 8">
    <name type="scientific">Heminiphilus faecis</name>
    <dbReference type="NCBI Taxonomy" id="2601703"/>
    <lineage>
        <taxon>Bacteria</taxon>
        <taxon>Pseudomonadati</taxon>
        <taxon>Bacteroidota</taxon>
        <taxon>Bacteroidia</taxon>
        <taxon>Bacteroidales</taxon>
        <taxon>Muribaculaceae</taxon>
        <taxon>Heminiphilus</taxon>
    </lineage>
</organism>
<dbReference type="RefSeq" id="WP_369863321.1">
    <property type="nucleotide sequence ID" value="NZ_JBCLPP010000012.1"/>
</dbReference>
<evidence type="ECO:0000259" key="6">
    <source>
        <dbReference type="PROSITE" id="PS50801"/>
    </source>
</evidence>
<dbReference type="NCBIfam" id="TIGR00815">
    <property type="entry name" value="sulP"/>
    <property type="match status" value="1"/>
</dbReference>
<evidence type="ECO:0000256" key="4">
    <source>
        <dbReference type="ARBA" id="ARBA00023136"/>
    </source>
</evidence>
<evidence type="ECO:0000256" key="5">
    <source>
        <dbReference type="SAM" id="Phobius"/>
    </source>
</evidence>
<dbReference type="InterPro" id="IPR011547">
    <property type="entry name" value="SLC26A/SulP_dom"/>
</dbReference>
<dbReference type="InterPro" id="IPR036513">
    <property type="entry name" value="STAS_dom_sf"/>
</dbReference>
<dbReference type="SUPFAM" id="SSF52091">
    <property type="entry name" value="SpoIIaa-like"/>
    <property type="match status" value="1"/>
</dbReference>
<proteinExistence type="predicted"/>
<keyword evidence="2 5" id="KW-0812">Transmembrane</keyword>
<gene>
    <name evidence="7" type="primary">sulP</name>
    <name evidence="7" type="ORF">AAK873_05580</name>
</gene>
<feature type="transmembrane region" description="Helical" evidence="5">
    <location>
        <begin position="202"/>
        <end position="219"/>
    </location>
</feature>
<feature type="transmembrane region" description="Helical" evidence="5">
    <location>
        <begin position="56"/>
        <end position="76"/>
    </location>
</feature>
<dbReference type="InterPro" id="IPR002645">
    <property type="entry name" value="STAS_dom"/>
</dbReference>
<evidence type="ECO:0000313" key="7">
    <source>
        <dbReference type="EMBL" id="MEY8245087.1"/>
    </source>
</evidence>
<keyword evidence="8" id="KW-1185">Reference proteome</keyword>
<reference evidence="7 8" key="1">
    <citation type="submission" date="2024-03" db="EMBL/GenBank/DDBJ databases">
        <title>Mouse gut bacterial collection (mGBC) of GemPharmatech.</title>
        <authorList>
            <person name="He Y."/>
            <person name="Dong L."/>
            <person name="Wu D."/>
            <person name="Gao X."/>
            <person name="Lin Z."/>
        </authorList>
    </citation>
    <scope>NUCLEOTIDE SEQUENCE [LARGE SCALE GENOMIC DNA]</scope>
    <source>
        <strain evidence="7 8">54-13</strain>
    </source>
</reference>
<evidence type="ECO:0000256" key="3">
    <source>
        <dbReference type="ARBA" id="ARBA00022989"/>
    </source>
</evidence>
<feature type="transmembrane region" description="Helical" evidence="5">
    <location>
        <begin position="96"/>
        <end position="120"/>
    </location>
</feature>
<dbReference type="PANTHER" id="PTHR11814">
    <property type="entry name" value="SULFATE TRANSPORTER"/>
    <property type="match status" value="1"/>
</dbReference>
<comment type="subcellular location">
    <subcellularLocation>
        <location evidence="1">Membrane</location>
        <topology evidence="1">Multi-pass membrane protein</topology>
    </subcellularLocation>
</comment>
<keyword evidence="3 5" id="KW-1133">Transmembrane helix</keyword>
<accession>A0ABV4CUM8</accession>
<dbReference type="Pfam" id="PF01740">
    <property type="entry name" value="STAS"/>
    <property type="match status" value="1"/>
</dbReference>
<feature type="transmembrane region" description="Helical" evidence="5">
    <location>
        <begin position="294"/>
        <end position="317"/>
    </location>
</feature>
<comment type="caution">
    <text evidence="7">The sequence shown here is derived from an EMBL/GenBank/DDBJ whole genome shotgun (WGS) entry which is preliminary data.</text>
</comment>
<feature type="transmembrane region" description="Helical" evidence="5">
    <location>
        <begin position="127"/>
        <end position="148"/>
    </location>
</feature>
<dbReference type="Proteomes" id="UP001565200">
    <property type="component" value="Unassembled WGS sequence"/>
</dbReference>
<feature type="transmembrane region" description="Helical" evidence="5">
    <location>
        <begin position="29"/>
        <end position="49"/>
    </location>
</feature>
<feature type="transmembrane region" description="Helical" evidence="5">
    <location>
        <begin position="388"/>
        <end position="418"/>
    </location>
</feature>
<evidence type="ECO:0000313" key="8">
    <source>
        <dbReference type="Proteomes" id="UP001565200"/>
    </source>
</evidence>
<dbReference type="InterPro" id="IPR001902">
    <property type="entry name" value="SLC26A/SulP_fam"/>
</dbReference>
<dbReference type="Gene3D" id="3.30.750.24">
    <property type="entry name" value="STAS domain"/>
    <property type="match status" value="1"/>
</dbReference>
<feature type="transmembrane region" description="Helical" evidence="5">
    <location>
        <begin position="177"/>
        <end position="195"/>
    </location>
</feature>
<feature type="transmembrane region" description="Helical" evidence="5">
    <location>
        <begin position="338"/>
        <end position="368"/>
    </location>
</feature>